<accession>A0ACC1BR15</accession>
<evidence type="ECO:0000313" key="2">
    <source>
        <dbReference type="Proteomes" id="UP001164250"/>
    </source>
</evidence>
<organism evidence="1 2">
    <name type="scientific">Pistacia atlantica</name>
    <dbReference type="NCBI Taxonomy" id="434234"/>
    <lineage>
        <taxon>Eukaryota</taxon>
        <taxon>Viridiplantae</taxon>
        <taxon>Streptophyta</taxon>
        <taxon>Embryophyta</taxon>
        <taxon>Tracheophyta</taxon>
        <taxon>Spermatophyta</taxon>
        <taxon>Magnoliopsida</taxon>
        <taxon>eudicotyledons</taxon>
        <taxon>Gunneridae</taxon>
        <taxon>Pentapetalae</taxon>
        <taxon>rosids</taxon>
        <taxon>malvids</taxon>
        <taxon>Sapindales</taxon>
        <taxon>Anacardiaceae</taxon>
        <taxon>Pistacia</taxon>
    </lineage>
</organism>
<reference evidence="2" key="1">
    <citation type="journal article" date="2023" name="G3 (Bethesda)">
        <title>Genome assembly and association tests identify interacting loci associated with vigor, precocity, and sex in interspecific pistachio rootstocks.</title>
        <authorList>
            <person name="Palmer W."/>
            <person name="Jacygrad E."/>
            <person name="Sagayaradj S."/>
            <person name="Cavanaugh K."/>
            <person name="Han R."/>
            <person name="Bertier L."/>
            <person name="Beede B."/>
            <person name="Kafkas S."/>
            <person name="Golino D."/>
            <person name="Preece J."/>
            <person name="Michelmore R."/>
        </authorList>
    </citation>
    <scope>NUCLEOTIDE SEQUENCE [LARGE SCALE GENOMIC DNA]</scope>
</reference>
<evidence type="ECO:0000313" key="1">
    <source>
        <dbReference type="EMBL" id="KAJ0101539.1"/>
    </source>
</evidence>
<sequence>MKSTKPFLILVLLMDILVLHIVAQTILNVEEETNNNEVDYEAHEEDDDDFGHSFSGAGRSLRQRKGTWNLRLTCKKFPKICQSKGSPGPTCCKKCVEVLKDRMNCGKCGKKCKFNEICCRGKCVNPSFNKKHCGRCGNRCDKGEFCSFGLCNYA</sequence>
<gene>
    <name evidence="1" type="ORF">Patl1_04141</name>
</gene>
<proteinExistence type="predicted"/>
<protein>
    <submittedName>
        <fullName evidence="1">Uncharacterized protein</fullName>
    </submittedName>
</protein>
<comment type="caution">
    <text evidence="1">The sequence shown here is derived from an EMBL/GenBank/DDBJ whole genome shotgun (WGS) entry which is preliminary data.</text>
</comment>
<name>A0ACC1BR15_9ROSI</name>
<keyword evidence="2" id="KW-1185">Reference proteome</keyword>
<dbReference type="EMBL" id="CM047899">
    <property type="protein sequence ID" value="KAJ0101539.1"/>
    <property type="molecule type" value="Genomic_DNA"/>
</dbReference>
<dbReference type="Proteomes" id="UP001164250">
    <property type="component" value="Chromosome 3"/>
</dbReference>